<organism evidence="1 2">
    <name type="scientific">Xenoophorus captivus</name>
    <dbReference type="NCBI Taxonomy" id="1517983"/>
    <lineage>
        <taxon>Eukaryota</taxon>
        <taxon>Metazoa</taxon>
        <taxon>Chordata</taxon>
        <taxon>Craniata</taxon>
        <taxon>Vertebrata</taxon>
        <taxon>Euteleostomi</taxon>
        <taxon>Actinopterygii</taxon>
        <taxon>Neopterygii</taxon>
        <taxon>Teleostei</taxon>
        <taxon>Neoteleostei</taxon>
        <taxon>Acanthomorphata</taxon>
        <taxon>Ovalentaria</taxon>
        <taxon>Atherinomorphae</taxon>
        <taxon>Cyprinodontiformes</taxon>
        <taxon>Goodeidae</taxon>
        <taxon>Xenoophorus</taxon>
    </lineage>
</organism>
<evidence type="ECO:0000313" key="2">
    <source>
        <dbReference type="Proteomes" id="UP001434883"/>
    </source>
</evidence>
<proteinExistence type="predicted"/>
<accession>A0ABV0S0E5</accession>
<sequence>LSRASSVSCYLLSFSCTQLTSNITQTDSVSLVCRFGVVCPLGRHPQLPSLKINPNERKLHLIFLTLILPGSAQASAALLGSAQSWSTCTHCFCALILYQTSDFVWY</sequence>
<protein>
    <recommendedName>
        <fullName evidence="3">Secreted protein</fullName>
    </recommendedName>
</protein>
<reference evidence="1 2" key="1">
    <citation type="submission" date="2021-06" db="EMBL/GenBank/DDBJ databases">
        <authorList>
            <person name="Palmer J.M."/>
        </authorList>
    </citation>
    <scope>NUCLEOTIDE SEQUENCE [LARGE SCALE GENOMIC DNA]</scope>
    <source>
        <strain evidence="1 2">XC_2019</strain>
        <tissue evidence="1">Muscle</tissue>
    </source>
</reference>
<dbReference type="EMBL" id="JAHRIN010061679">
    <property type="protein sequence ID" value="MEQ2213366.1"/>
    <property type="molecule type" value="Genomic_DNA"/>
</dbReference>
<dbReference type="Proteomes" id="UP001434883">
    <property type="component" value="Unassembled WGS sequence"/>
</dbReference>
<evidence type="ECO:0008006" key="3">
    <source>
        <dbReference type="Google" id="ProtNLM"/>
    </source>
</evidence>
<comment type="caution">
    <text evidence="1">The sequence shown here is derived from an EMBL/GenBank/DDBJ whole genome shotgun (WGS) entry which is preliminary data.</text>
</comment>
<gene>
    <name evidence="1" type="ORF">XENOCAPTIV_013768</name>
</gene>
<feature type="non-terminal residue" evidence="1">
    <location>
        <position position="1"/>
    </location>
</feature>
<name>A0ABV0S0E5_9TELE</name>
<evidence type="ECO:0000313" key="1">
    <source>
        <dbReference type="EMBL" id="MEQ2213366.1"/>
    </source>
</evidence>
<keyword evidence="2" id="KW-1185">Reference proteome</keyword>